<protein>
    <recommendedName>
        <fullName evidence="1">Amidase domain-containing protein</fullName>
    </recommendedName>
</protein>
<dbReference type="InterPro" id="IPR023631">
    <property type="entry name" value="Amidase_dom"/>
</dbReference>
<dbReference type="Proteomes" id="UP001152607">
    <property type="component" value="Unassembled WGS sequence"/>
</dbReference>
<evidence type="ECO:0000259" key="1">
    <source>
        <dbReference type="Pfam" id="PF01425"/>
    </source>
</evidence>
<dbReference type="Gene3D" id="3.90.1300.10">
    <property type="entry name" value="Amidase signature (AS) domain"/>
    <property type="match status" value="2"/>
</dbReference>
<evidence type="ECO:0000313" key="3">
    <source>
        <dbReference type="Proteomes" id="UP001152607"/>
    </source>
</evidence>
<proteinExistence type="predicted"/>
<comment type="caution">
    <text evidence="2">The sequence shown here is derived from an EMBL/GenBank/DDBJ whole genome shotgun (WGS) entry which is preliminary data.</text>
</comment>
<dbReference type="SUPFAM" id="SSF75304">
    <property type="entry name" value="Amidase signature (AS) enzymes"/>
    <property type="match status" value="1"/>
</dbReference>
<gene>
    <name evidence="2" type="ORF">PDIGIT_LOCUS11084</name>
</gene>
<dbReference type="GO" id="GO:0003824">
    <property type="term" value="F:catalytic activity"/>
    <property type="evidence" value="ECO:0007669"/>
    <property type="project" value="InterPro"/>
</dbReference>
<dbReference type="Pfam" id="PF01425">
    <property type="entry name" value="Amidase"/>
    <property type="match status" value="1"/>
</dbReference>
<dbReference type="AlphaFoldDB" id="A0A9W4UMC4"/>
<reference evidence="2" key="1">
    <citation type="submission" date="2023-01" db="EMBL/GenBank/DDBJ databases">
        <authorList>
            <person name="Van Ghelder C."/>
            <person name="Rancurel C."/>
        </authorList>
    </citation>
    <scope>NUCLEOTIDE SEQUENCE</scope>
    <source>
        <strain evidence="2">CNCM I-4278</strain>
    </source>
</reference>
<dbReference type="EMBL" id="CAOQHR010000008">
    <property type="protein sequence ID" value="CAI6337964.1"/>
    <property type="molecule type" value="Genomic_DNA"/>
</dbReference>
<accession>A0A9W4UMC4</accession>
<name>A0A9W4UMC4_9PLEO</name>
<dbReference type="PANTHER" id="PTHR11895:SF7">
    <property type="entry name" value="GLUTAMYL-TRNA(GLN) AMIDOTRANSFERASE SUBUNIT A, MITOCHONDRIAL"/>
    <property type="match status" value="1"/>
</dbReference>
<dbReference type="InterPro" id="IPR036928">
    <property type="entry name" value="AS_sf"/>
</dbReference>
<feature type="domain" description="Amidase" evidence="1">
    <location>
        <begin position="73"/>
        <end position="279"/>
    </location>
</feature>
<sequence>MTSHDFPASPHALSSHIKTLIYHLLNPHLSPPARLLFKLRLPSTMSQQPLHTLTATQALNLLRNDTITVEEYARALLRRINERDDVVKAWAFLDAAVVIQQAEKLDQLPRNKRGPLHGVAVNIKDFINTRDMPTQYGSALYKGHQSGFDASVVGVLRTAGALIFGKTTTTEFTVANSGPDTTNPRDPIRTPGGSSCGSAAAVADWQVPLSLGTQTGGSVIRPASYNGVFGLKPSWGVIGTEGVKNVAVSFDTVGVFARSVEDLQLFCDVFGIADDGRDFASPTEDMNVAVVRHGVRVNAVDLPQDIGESKAIEEMCSTIIAHEAAPAFLHQYRLDKTRLGPSICRIVENSANITHVAYTHAANRLFRMRTTLNAFLGEYTVVITPSAVDEAPVGLHDMGSAVFNTLWTGVHVPVINIPAFEGLNGMPVGVSLVAGRYRDRHLLRVAEVLGGSLIDGVGWKGIEYA</sequence>
<dbReference type="OrthoDB" id="6428749at2759"/>
<dbReference type="PANTHER" id="PTHR11895">
    <property type="entry name" value="TRANSAMIDASE"/>
    <property type="match status" value="1"/>
</dbReference>
<keyword evidence="3" id="KW-1185">Reference proteome</keyword>
<dbReference type="InterPro" id="IPR000120">
    <property type="entry name" value="Amidase"/>
</dbReference>
<organism evidence="2 3">
    <name type="scientific">Periconia digitata</name>
    <dbReference type="NCBI Taxonomy" id="1303443"/>
    <lineage>
        <taxon>Eukaryota</taxon>
        <taxon>Fungi</taxon>
        <taxon>Dikarya</taxon>
        <taxon>Ascomycota</taxon>
        <taxon>Pezizomycotina</taxon>
        <taxon>Dothideomycetes</taxon>
        <taxon>Pleosporomycetidae</taxon>
        <taxon>Pleosporales</taxon>
        <taxon>Massarineae</taxon>
        <taxon>Periconiaceae</taxon>
        <taxon>Periconia</taxon>
    </lineage>
</organism>
<evidence type="ECO:0000313" key="2">
    <source>
        <dbReference type="EMBL" id="CAI6337964.1"/>
    </source>
</evidence>